<feature type="domain" description="FHA" evidence="8">
    <location>
        <begin position="75"/>
        <end position="159"/>
    </location>
</feature>
<dbReference type="SUPFAM" id="SSF55083">
    <property type="entry name" value="6-hydroxymethyl-7,8-dihydropterin pyrophosphokinase, HPPK"/>
    <property type="match status" value="1"/>
</dbReference>
<name>A0A3M0AIN6_9GAMM</name>
<evidence type="ECO:0000256" key="3">
    <source>
        <dbReference type="ARBA" id="ARBA00022679"/>
    </source>
</evidence>
<dbReference type="InterPro" id="IPR035907">
    <property type="entry name" value="Hppk_sf"/>
</dbReference>
<dbReference type="AlphaFoldDB" id="A0A3M0AIN6"/>
<evidence type="ECO:0000256" key="6">
    <source>
        <dbReference type="ARBA" id="ARBA00022840"/>
    </source>
</evidence>
<evidence type="ECO:0000256" key="4">
    <source>
        <dbReference type="ARBA" id="ARBA00022741"/>
    </source>
</evidence>
<dbReference type="GO" id="GO:0016301">
    <property type="term" value="F:kinase activity"/>
    <property type="evidence" value="ECO:0007669"/>
    <property type="project" value="UniProtKB-KW"/>
</dbReference>
<keyword evidence="7" id="KW-0289">Folate biosynthesis</keyword>
<sequence length="159" mass="17509">MYYHVSIGGNIQPDKNIGCAVVKLTQLFGELTLFPRVSTDAVEMIEVNEFINTAAIFESSLSPTAVKAILNDIEVELGRDRDDPLCSVKNRCCDIDIFQVLDSPQPDSFLSSDESYVKAVFTSNRHAAIQCEQLYLGDGSTTINLQTGPSNELVINQVF</sequence>
<keyword evidence="4" id="KW-0547">Nucleotide-binding</keyword>
<evidence type="ECO:0000256" key="5">
    <source>
        <dbReference type="ARBA" id="ARBA00022777"/>
    </source>
</evidence>
<evidence type="ECO:0000313" key="10">
    <source>
        <dbReference type="Proteomes" id="UP000267187"/>
    </source>
</evidence>
<evidence type="ECO:0000256" key="2">
    <source>
        <dbReference type="ARBA" id="ARBA00013253"/>
    </source>
</evidence>
<proteinExistence type="predicted"/>
<keyword evidence="6" id="KW-0067">ATP-binding</keyword>
<organism evidence="9 10">
    <name type="scientific">Umboniibacter marinipuniceus</name>
    <dbReference type="NCBI Taxonomy" id="569599"/>
    <lineage>
        <taxon>Bacteria</taxon>
        <taxon>Pseudomonadati</taxon>
        <taxon>Pseudomonadota</taxon>
        <taxon>Gammaproteobacteria</taxon>
        <taxon>Cellvibrionales</taxon>
        <taxon>Cellvibrionaceae</taxon>
        <taxon>Umboniibacter</taxon>
    </lineage>
</organism>
<dbReference type="GO" id="GO:0003848">
    <property type="term" value="F:2-amino-4-hydroxy-6-hydroxymethyldihydropteridine diphosphokinase activity"/>
    <property type="evidence" value="ECO:0007669"/>
    <property type="project" value="UniProtKB-EC"/>
</dbReference>
<dbReference type="OrthoDB" id="582926at2"/>
<dbReference type="Gene3D" id="3.30.70.560">
    <property type="entry name" value="7,8-Dihydro-6-hydroxymethylpterin-pyrophosphokinase HPPK"/>
    <property type="match status" value="1"/>
</dbReference>
<dbReference type="Proteomes" id="UP000267187">
    <property type="component" value="Unassembled WGS sequence"/>
</dbReference>
<keyword evidence="10" id="KW-1185">Reference proteome</keyword>
<dbReference type="RefSeq" id="WP_121875749.1">
    <property type="nucleotide sequence ID" value="NZ_REFJ01000001.1"/>
</dbReference>
<protein>
    <recommendedName>
        <fullName evidence="2">2-amino-4-hydroxy-6-hydroxymethyldihydropteridine diphosphokinase</fullName>
        <ecNumber evidence="2">2.7.6.3</ecNumber>
    </recommendedName>
</protein>
<accession>A0A3M0AIN6</accession>
<evidence type="ECO:0000256" key="1">
    <source>
        <dbReference type="ARBA" id="ARBA00005051"/>
    </source>
</evidence>
<dbReference type="EMBL" id="REFJ01000001">
    <property type="protein sequence ID" value="RMA82415.1"/>
    <property type="molecule type" value="Genomic_DNA"/>
</dbReference>
<dbReference type="GO" id="GO:0005524">
    <property type="term" value="F:ATP binding"/>
    <property type="evidence" value="ECO:0007669"/>
    <property type="project" value="UniProtKB-KW"/>
</dbReference>
<dbReference type="PROSITE" id="PS50006">
    <property type="entry name" value="FHA_DOMAIN"/>
    <property type="match status" value="1"/>
</dbReference>
<dbReference type="UniPathway" id="UPA00077">
    <property type="reaction ID" value="UER00155"/>
</dbReference>
<keyword evidence="3" id="KW-0808">Transferase</keyword>
<comment type="pathway">
    <text evidence="1">Cofactor biosynthesis; tetrahydrofolate biosynthesis; 2-amino-4-hydroxy-6-hydroxymethyl-7,8-dihydropteridine diphosphate from 7,8-dihydroneopterin triphosphate: step 4/4.</text>
</comment>
<dbReference type="GO" id="GO:0046654">
    <property type="term" value="P:tetrahydrofolate biosynthetic process"/>
    <property type="evidence" value="ECO:0007669"/>
    <property type="project" value="UniProtKB-UniPathway"/>
</dbReference>
<dbReference type="InterPro" id="IPR000253">
    <property type="entry name" value="FHA_dom"/>
</dbReference>
<dbReference type="InterPro" id="IPR000550">
    <property type="entry name" value="Hppk"/>
</dbReference>
<evidence type="ECO:0000313" key="9">
    <source>
        <dbReference type="EMBL" id="RMA82415.1"/>
    </source>
</evidence>
<keyword evidence="5 9" id="KW-0418">Kinase</keyword>
<reference evidence="9 10" key="1">
    <citation type="submission" date="2018-10" db="EMBL/GenBank/DDBJ databases">
        <title>Genomic Encyclopedia of Type Strains, Phase IV (KMG-IV): sequencing the most valuable type-strain genomes for metagenomic binning, comparative biology and taxonomic classification.</title>
        <authorList>
            <person name="Goeker M."/>
        </authorList>
    </citation>
    <scope>NUCLEOTIDE SEQUENCE [LARGE SCALE GENOMIC DNA]</scope>
    <source>
        <strain evidence="9 10">DSM 25080</strain>
    </source>
</reference>
<evidence type="ECO:0000259" key="8">
    <source>
        <dbReference type="PROSITE" id="PS50006"/>
    </source>
</evidence>
<gene>
    <name evidence="9" type="ORF">DFR27_0364</name>
</gene>
<dbReference type="EC" id="2.7.6.3" evidence="2"/>
<comment type="caution">
    <text evidence="9">The sequence shown here is derived from an EMBL/GenBank/DDBJ whole genome shotgun (WGS) entry which is preliminary data.</text>
</comment>
<dbReference type="GO" id="GO:0046656">
    <property type="term" value="P:folic acid biosynthetic process"/>
    <property type="evidence" value="ECO:0007669"/>
    <property type="project" value="UniProtKB-KW"/>
</dbReference>
<dbReference type="Pfam" id="PF01288">
    <property type="entry name" value="HPPK"/>
    <property type="match status" value="1"/>
</dbReference>
<evidence type="ECO:0000256" key="7">
    <source>
        <dbReference type="ARBA" id="ARBA00022909"/>
    </source>
</evidence>